<comment type="similarity">
    <text evidence="5 11">Belongs to the purine/pyrimidine phosphoribosyltransferase family.</text>
</comment>
<dbReference type="InterPro" id="IPR005764">
    <property type="entry name" value="Ade_phspho_trans"/>
</dbReference>
<dbReference type="UniPathway" id="UPA00588">
    <property type="reaction ID" value="UER00646"/>
</dbReference>
<dbReference type="GO" id="GO:0044209">
    <property type="term" value="P:AMP salvage"/>
    <property type="evidence" value="ECO:0007669"/>
    <property type="project" value="UniProtKB-UniRule"/>
</dbReference>
<dbReference type="CDD" id="cd06223">
    <property type="entry name" value="PRTases_typeI"/>
    <property type="match status" value="1"/>
</dbReference>
<dbReference type="FunFam" id="3.40.50.2020:FF:000021">
    <property type="entry name" value="Adenine phosphoribosyltransferase"/>
    <property type="match status" value="1"/>
</dbReference>
<keyword evidence="10 11" id="KW-0660">Purine salvage</keyword>
<dbReference type="EC" id="2.4.2.7" evidence="6 11"/>
<comment type="pathway">
    <text evidence="4 11">Purine metabolism; AMP biosynthesis via salvage pathway; AMP from adenine: step 1/1.</text>
</comment>
<dbReference type="InterPro" id="IPR029057">
    <property type="entry name" value="PRTase-like"/>
</dbReference>
<evidence type="ECO:0000256" key="10">
    <source>
        <dbReference type="ARBA" id="ARBA00022726"/>
    </source>
</evidence>
<dbReference type="HAMAP" id="MF_00004">
    <property type="entry name" value="Aden_phosphoribosyltr"/>
    <property type="match status" value="1"/>
</dbReference>
<evidence type="ECO:0000256" key="6">
    <source>
        <dbReference type="ARBA" id="ARBA00011893"/>
    </source>
</evidence>
<evidence type="ECO:0000313" key="13">
    <source>
        <dbReference type="EMBL" id="AKL97795.1"/>
    </source>
</evidence>
<gene>
    <name evidence="11 13" type="primary">apt</name>
    <name evidence="13" type="ORF">Epro_0416</name>
</gene>
<comment type="subunit">
    <text evidence="11">Homodimer.</text>
</comment>
<dbReference type="InterPro" id="IPR050054">
    <property type="entry name" value="UPRTase/APRTase"/>
</dbReference>
<accession>A0A0G3WIS8</accession>
<organism evidence="13 14">
    <name type="scientific">Endomicrobium proavitum</name>
    <dbReference type="NCBI Taxonomy" id="1408281"/>
    <lineage>
        <taxon>Bacteria</taxon>
        <taxon>Pseudomonadati</taxon>
        <taxon>Elusimicrobiota</taxon>
        <taxon>Endomicrobiia</taxon>
        <taxon>Endomicrobiales</taxon>
        <taxon>Endomicrobiaceae</taxon>
        <taxon>Endomicrobium</taxon>
    </lineage>
</organism>
<dbReference type="NCBIfam" id="NF002636">
    <property type="entry name" value="PRK02304.1-5"/>
    <property type="match status" value="1"/>
</dbReference>
<keyword evidence="7 11" id="KW-0963">Cytoplasm</keyword>
<dbReference type="PATRIC" id="fig|1408281.3.peg.429"/>
<dbReference type="KEGG" id="epo:Epro_0416"/>
<evidence type="ECO:0000256" key="2">
    <source>
        <dbReference type="ARBA" id="ARBA00003968"/>
    </source>
</evidence>
<dbReference type="GO" id="GO:0006166">
    <property type="term" value="P:purine ribonucleoside salvage"/>
    <property type="evidence" value="ECO:0007669"/>
    <property type="project" value="UniProtKB-UniRule"/>
</dbReference>
<dbReference type="PANTHER" id="PTHR32315:SF3">
    <property type="entry name" value="ADENINE PHOSPHORIBOSYLTRANSFERASE"/>
    <property type="match status" value="1"/>
</dbReference>
<dbReference type="OrthoDB" id="9803963at2"/>
<dbReference type="EMBL" id="CP009498">
    <property type="protein sequence ID" value="AKL97795.1"/>
    <property type="molecule type" value="Genomic_DNA"/>
</dbReference>
<dbReference type="GO" id="GO:0006168">
    <property type="term" value="P:adenine salvage"/>
    <property type="evidence" value="ECO:0007669"/>
    <property type="project" value="InterPro"/>
</dbReference>
<protein>
    <recommendedName>
        <fullName evidence="6 11">Adenine phosphoribosyltransferase</fullName>
        <shortName evidence="11">APRT</shortName>
        <ecNumber evidence="6 11">2.4.2.7</ecNumber>
    </recommendedName>
</protein>
<evidence type="ECO:0000256" key="11">
    <source>
        <dbReference type="HAMAP-Rule" id="MF_00004"/>
    </source>
</evidence>
<comment type="catalytic activity">
    <reaction evidence="1 11">
        <text>AMP + diphosphate = 5-phospho-alpha-D-ribose 1-diphosphate + adenine</text>
        <dbReference type="Rhea" id="RHEA:16609"/>
        <dbReference type="ChEBI" id="CHEBI:16708"/>
        <dbReference type="ChEBI" id="CHEBI:33019"/>
        <dbReference type="ChEBI" id="CHEBI:58017"/>
        <dbReference type="ChEBI" id="CHEBI:456215"/>
        <dbReference type="EC" id="2.4.2.7"/>
    </reaction>
</comment>
<dbReference type="STRING" id="1408281.Epro_0416"/>
<dbReference type="AlphaFoldDB" id="A0A0G3WIS8"/>
<dbReference type="NCBIfam" id="TIGR01090">
    <property type="entry name" value="apt"/>
    <property type="match status" value="1"/>
</dbReference>
<comment type="function">
    <text evidence="2 11">Catalyzes a salvage reaction resulting in the formation of AMP, that is energically less costly than de novo synthesis.</text>
</comment>
<evidence type="ECO:0000256" key="9">
    <source>
        <dbReference type="ARBA" id="ARBA00022679"/>
    </source>
</evidence>
<dbReference type="Pfam" id="PF00156">
    <property type="entry name" value="Pribosyltran"/>
    <property type="match status" value="1"/>
</dbReference>
<dbReference type="NCBIfam" id="NF002634">
    <property type="entry name" value="PRK02304.1-3"/>
    <property type="match status" value="1"/>
</dbReference>
<evidence type="ECO:0000259" key="12">
    <source>
        <dbReference type="Pfam" id="PF00156"/>
    </source>
</evidence>
<dbReference type="GO" id="GO:0002055">
    <property type="term" value="F:adenine binding"/>
    <property type="evidence" value="ECO:0007669"/>
    <property type="project" value="TreeGrafter"/>
</dbReference>
<keyword evidence="9 11" id="KW-0808">Transferase</keyword>
<evidence type="ECO:0000256" key="7">
    <source>
        <dbReference type="ARBA" id="ARBA00022490"/>
    </source>
</evidence>
<dbReference type="PANTHER" id="PTHR32315">
    <property type="entry name" value="ADENINE PHOSPHORIBOSYLTRANSFERASE"/>
    <property type="match status" value="1"/>
</dbReference>
<evidence type="ECO:0000256" key="4">
    <source>
        <dbReference type="ARBA" id="ARBA00004659"/>
    </source>
</evidence>
<comment type="subcellular location">
    <subcellularLocation>
        <location evidence="3 11">Cytoplasm</location>
    </subcellularLocation>
</comment>
<dbReference type="GO" id="GO:0016208">
    <property type="term" value="F:AMP binding"/>
    <property type="evidence" value="ECO:0007669"/>
    <property type="project" value="TreeGrafter"/>
</dbReference>
<name>A0A0G3WIS8_9BACT</name>
<dbReference type="Gene3D" id="3.40.50.2020">
    <property type="match status" value="1"/>
</dbReference>
<dbReference type="RefSeq" id="WP_052570156.1">
    <property type="nucleotide sequence ID" value="NZ_CP009498.1"/>
</dbReference>
<evidence type="ECO:0000256" key="5">
    <source>
        <dbReference type="ARBA" id="ARBA00008391"/>
    </source>
</evidence>
<dbReference type="GO" id="GO:0005737">
    <property type="term" value="C:cytoplasm"/>
    <property type="evidence" value="ECO:0007669"/>
    <property type="project" value="UniProtKB-SubCell"/>
</dbReference>
<evidence type="ECO:0000256" key="8">
    <source>
        <dbReference type="ARBA" id="ARBA00022676"/>
    </source>
</evidence>
<keyword evidence="14" id="KW-1185">Reference proteome</keyword>
<dbReference type="GO" id="GO:0003999">
    <property type="term" value="F:adenine phosphoribosyltransferase activity"/>
    <property type="evidence" value="ECO:0007669"/>
    <property type="project" value="UniProtKB-UniRule"/>
</dbReference>
<feature type="domain" description="Phosphoribosyltransferase" evidence="12">
    <location>
        <begin position="32"/>
        <end position="173"/>
    </location>
</feature>
<dbReference type="InterPro" id="IPR000836">
    <property type="entry name" value="PRTase_dom"/>
</dbReference>
<evidence type="ECO:0000256" key="3">
    <source>
        <dbReference type="ARBA" id="ARBA00004496"/>
    </source>
</evidence>
<dbReference type="SUPFAM" id="SSF53271">
    <property type="entry name" value="PRTase-like"/>
    <property type="match status" value="1"/>
</dbReference>
<reference evidence="13 14" key="1">
    <citation type="submission" date="2014-09" db="EMBL/GenBank/DDBJ databases">
        <title>Complete genome sequence of Endomicrobium proavitum.</title>
        <authorList>
            <person name="Zheng H."/>
        </authorList>
    </citation>
    <scope>NUCLEOTIDE SEQUENCE [LARGE SCALE GENOMIC DNA]</scope>
    <source>
        <strain evidence="13 14">Rsa215</strain>
    </source>
</reference>
<keyword evidence="8 11" id="KW-0328">Glycosyltransferase</keyword>
<evidence type="ECO:0000313" key="14">
    <source>
        <dbReference type="Proteomes" id="UP000035337"/>
    </source>
</evidence>
<dbReference type="Proteomes" id="UP000035337">
    <property type="component" value="Chromosome"/>
</dbReference>
<evidence type="ECO:0000256" key="1">
    <source>
        <dbReference type="ARBA" id="ARBA00000868"/>
    </source>
</evidence>
<sequence>MTNLTGELSAAVRNVANFPVKGVTFKDITPIFANIKLFNKIIDAFADKFADLKIDKIAGVESRGFLFGMPLAVKMNIPFVLIRKKGKLPGDTIWASYNLEYGTAIIETHKDSFSEGEKVLLIDDLLATGGTINASAELVRQLKAKTVAAAFVAELAFLKGRENIKDKNIEIFSIIKY</sequence>
<proteinExistence type="inferred from homology"/>